<protein>
    <submittedName>
        <fullName evidence="4">Uncharacterized protein LOC106055404 isoform X1</fullName>
    </submittedName>
</protein>
<evidence type="ECO:0000313" key="3">
    <source>
        <dbReference type="Proteomes" id="UP001165740"/>
    </source>
</evidence>
<sequence length="445" mass="50603">MAVVESESDGTAFLEKNESDRLDYFMRCGYLNKQLVTEEKYFIKYMGNRWKDLSQHQKDALLDLLNVDDKTRNFYKNDFLNHTNKTYGLKSGEDNVQNSFPRLFVNSGQKINVDFENDLWTWRDEHSGPFSWMSRSQQDLTLADLDEENISKPQPRLPKIDVEAETQKKAPQQYSHAGDSWSVDVISDYKKKEPQIRITPKHSYPEKIKNKHFLEEVNPAFNESCENLPKTSQPESINGKPFIVSGHKNSINDKDQHLTSKKVGNKGSLIKSSLAGDILPNKDNVETTDSKRGFSNAVMESEWSTFVGAKSLPLAPEPMVMDRSESVKLTDSPYQGDDVCLIQASPSSSQQATVISPVHSEWSEESTPDHTTYLLKGMQSPQHHRKTHPMAELKNKKETNDLPDLDADEVLKVELKGDTIIVTTDNPNNPETDIPTTGFDFLDNW</sequence>
<dbReference type="Proteomes" id="UP001165740">
    <property type="component" value="Chromosome 3"/>
</dbReference>
<dbReference type="OrthoDB" id="5984457at2759"/>
<evidence type="ECO:0000256" key="1">
    <source>
        <dbReference type="SAM" id="MobiDB-lite"/>
    </source>
</evidence>
<evidence type="ECO:0000259" key="2">
    <source>
        <dbReference type="Pfam" id="PF15797"/>
    </source>
</evidence>
<feature type="compositionally biased region" description="Basic and acidic residues" evidence="1">
    <location>
        <begin position="389"/>
        <end position="400"/>
    </location>
</feature>
<reference evidence="4" key="1">
    <citation type="submission" date="2025-08" db="UniProtKB">
        <authorList>
            <consortium name="RefSeq"/>
        </authorList>
    </citation>
    <scope>IDENTIFICATION</scope>
</reference>
<organism evidence="3 4">
    <name type="scientific">Biomphalaria glabrata</name>
    <name type="common">Bloodfluke planorb</name>
    <name type="synonym">Freshwater snail</name>
    <dbReference type="NCBI Taxonomy" id="6526"/>
    <lineage>
        <taxon>Eukaryota</taxon>
        <taxon>Metazoa</taxon>
        <taxon>Spiralia</taxon>
        <taxon>Lophotrochozoa</taxon>
        <taxon>Mollusca</taxon>
        <taxon>Gastropoda</taxon>
        <taxon>Heterobranchia</taxon>
        <taxon>Euthyneura</taxon>
        <taxon>Panpulmonata</taxon>
        <taxon>Hygrophila</taxon>
        <taxon>Lymnaeoidea</taxon>
        <taxon>Planorbidae</taxon>
        <taxon>Biomphalaria</taxon>
    </lineage>
</organism>
<proteinExistence type="predicted"/>
<accession>A0A9U8DZ55</accession>
<dbReference type="InterPro" id="IPR031600">
    <property type="entry name" value="DUF4706"/>
</dbReference>
<dbReference type="OMA" id="APFSWRS"/>
<dbReference type="AlphaFoldDB" id="A0A9U8DZ55"/>
<dbReference type="GeneID" id="106055404"/>
<feature type="region of interest" description="Disordered" evidence="1">
    <location>
        <begin position="379"/>
        <end position="401"/>
    </location>
</feature>
<keyword evidence="3" id="KW-1185">Reference proteome</keyword>
<feature type="domain" description="DUF4706" evidence="2">
    <location>
        <begin position="23"/>
        <end position="140"/>
    </location>
</feature>
<dbReference type="RefSeq" id="XP_013067108.2">
    <property type="nucleotide sequence ID" value="XM_013211654.2"/>
</dbReference>
<dbReference type="Pfam" id="PF15797">
    <property type="entry name" value="DUF4706"/>
    <property type="match status" value="1"/>
</dbReference>
<dbReference type="PANTHER" id="PTHR34394:SF1">
    <property type="entry name" value="SIMILAR TO RIKEN CDNA 2310022B05"/>
    <property type="match status" value="1"/>
</dbReference>
<evidence type="ECO:0000313" key="4">
    <source>
        <dbReference type="RefSeq" id="XP_013067108.2"/>
    </source>
</evidence>
<name>A0A9U8DZ55_BIOGL</name>
<dbReference type="PANTHER" id="PTHR34394">
    <property type="entry name" value="SIMILAR TO RIKEN CDNA 2310022B05"/>
    <property type="match status" value="1"/>
</dbReference>
<gene>
    <name evidence="4" type="primary">LOC106055404</name>
</gene>